<dbReference type="PANTHER" id="PTHR43157:SF44">
    <property type="entry name" value="DEHYDROGENASE_REDUCTASE SDR FAMILY MEMBER 13"/>
    <property type="match status" value="1"/>
</dbReference>
<accession>A0AAN8M863</accession>
<name>A0AAN8M863_9TELE</name>
<dbReference type="EMBL" id="JAGTTL010000005">
    <property type="protein sequence ID" value="KAK6322172.1"/>
    <property type="molecule type" value="Genomic_DNA"/>
</dbReference>
<dbReference type="Proteomes" id="UP001356427">
    <property type="component" value="Unassembled WGS sequence"/>
</dbReference>
<evidence type="ECO:0000313" key="4">
    <source>
        <dbReference type="Proteomes" id="UP001356427"/>
    </source>
</evidence>
<evidence type="ECO:0000313" key="3">
    <source>
        <dbReference type="EMBL" id="KAK6322172.1"/>
    </source>
</evidence>
<organism evidence="3 4">
    <name type="scientific">Coregonus suidteri</name>
    <dbReference type="NCBI Taxonomy" id="861788"/>
    <lineage>
        <taxon>Eukaryota</taxon>
        <taxon>Metazoa</taxon>
        <taxon>Chordata</taxon>
        <taxon>Craniata</taxon>
        <taxon>Vertebrata</taxon>
        <taxon>Euteleostomi</taxon>
        <taxon>Actinopterygii</taxon>
        <taxon>Neopterygii</taxon>
        <taxon>Teleostei</taxon>
        <taxon>Protacanthopterygii</taxon>
        <taxon>Salmoniformes</taxon>
        <taxon>Salmonidae</taxon>
        <taxon>Coregoninae</taxon>
        <taxon>Coregonus</taxon>
    </lineage>
</organism>
<dbReference type="GO" id="GO:0016491">
    <property type="term" value="F:oxidoreductase activity"/>
    <property type="evidence" value="ECO:0007669"/>
    <property type="project" value="UniProtKB-KW"/>
</dbReference>
<evidence type="ECO:0000256" key="2">
    <source>
        <dbReference type="ARBA" id="ARBA00023002"/>
    </source>
</evidence>
<reference evidence="3 4" key="1">
    <citation type="submission" date="2021-04" db="EMBL/GenBank/DDBJ databases">
        <authorList>
            <person name="De Guttry C."/>
            <person name="Zahm M."/>
            <person name="Klopp C."/>
            <person name="Cabau C."/>
            <person name="Louis A."/>
            <person name="Berthelot C."/>
            <person name="Parey E."/>
            <person name="Roest Crollius H."/>
            <person name="Montfort J."/>
            <person name="Robinson-Rechavi M."/>
            <person name="Bucao C."/>
            <person name="Bouchez O."/>
            <person name="Gislard M."/>
            <person name="Lluch J."/>
            <person name="Milhes M."/>
            <person name="Lampietro C."/>
            <person name="Lopez Roques C."/>
            <person name="Donnadieu C."/>
            <person name="Braasch I."/>
            <person name="Desvignes T."/>
            <person name="Postlethwait J."/>
            <person name="Bobe J."/>
            <person name="Wedekind C."/>
            <person name="Guiguen Y."/>
        </authorList>
    </citation>
    <scope>NUCLEOTIDE SEQUENCE [LARGE SCALE GENOMIC DNA]</scope>
    <source>
        <strain evidence="3">Cs_M1</strain>
        <tissue evidence="3">Blood</tissue>
    </source>
</reference>
<proteinExistence type="inferred from homology"/>
<dbReference type="AlphaFoldDB" id="A0AAN8M863"/>
<sequence length="136" mass="14934">MALNPGMAYSLWQKFIIEPIARLLFLDPESGAQTTLYCALQEGIEPLSGRYFFCCAAQDVVAKGKDDAVAKKLWEASCLGYLTEDKTSKPPSDSSHVPLASPRWSAGSNEPWSHPAFLHIFVGWTELLAVFVTAVL</sequence>
<dbReference type="Gene3D" id="3.40.50.720">
    <property type="entry name" value="NAD(P)-binding Rossmann-like Domain"/>
    <property type="match status" value="1"/>
</dbReference>
<comment type="similarity">
    <text evidence="1">Belongs to the short-chain dehydrogenases/reductases (SDR) family.</text>
</comment>
<comment type="caution">
    <text evidence="3">The sequence shown here is derived from an EMBL/GenBank/DDBJ whole genome shotgun (WGS) entry which is preliminary data.</text>
</comment>
<keyword evidence="2" id="KW-0560">Oxidoreductase</keyword>
<evidence type="ECO:0000256" key="1">
    <source>
        <dbReference type="ARBA" id="ARBA00006484"/>
    </source>
</evidence>
<gene>
    <name evidence="3" type="ORF">J4Q44_G00069640</name>
</gene>
<dbReference type="PANTHER" id="PTHR43157">
    <property type="entry name" value="PHOSPHATIDYLINOSITOL-GLYCAN BIOSYNTHESIS CLASS F PROTEIN-RELATED"/>
    <property type="match status" value="1"/>
</dbReference>
<protein>
    <submittedName>
        <fullName evidence="3">Uncharacterized protein</fullName>
    </submittedName>
</protein>
<keyword evidence="4" id="KW-1185">Reference proteome</keyword>